<dbReference type="Proteomes" id="UP000292781">
    <property type="component" value="Unassembled WGS sequence"/>
</dbReference>
<gene>
    <name evidence="2" type="ORF">EYW49_18255</name>
</gene>
<dbReference type="Pfam" id="PF13692">
    <property type="entry name" value="Glyco_trans_1_4"/>
    <property type="match status" value="1"/>
</dbReference>
<dbReference type="EMBL" id="SJFN01000033">
    <property type="protein sequence ID" value="TBW34530.1"/>
    <property type="molecule type" value="Genomic_DNA"/>
</dbReference>
<dbReference type="PANTHER" id="PTHR12526">
    <property type="entry name" value="GLYCOSYLTRANSFERASE"/>
    <property type="match status" value="1"/>
</dbReference>
<dbReference type="CDD" id="cd03811">
    <property type="entry name" value="GT4_GT28_WabH-like"/>
    <property type="match status" value="1"/>
</dbReference>
<accession>A0A4Q9VHE3</accession>
<evidence type="ECO:0000313" key="3">
    <source>
        <dbReference type="Proteomes" id="UP000292781"/>
    </source>
</evidence>
<comment type="caution">
    <text evidence="2">The sequence shown here is derived from an EMBL/GenBank/DDBJ whole genome shotgun (WGS) entry which is preliminary data.</text>
</comment>
<protein>
    <submittedName>
        <fullName evidence="2">Glycosyltransferase</fullName>
    </submittedName>
</protein>
<name>A0A4Q9VHE3_9HYPH</name>
<dbReference type="Pfam" id="PF13439">
    <property type="entry name" value="Glyco_transf_4"/>
    <property type="match status" value="1"/>
</dbReference>
<dbReference type="SUPFAM" id="SSF53756">
    <property type="entry name" value="UDP-Glycosyltransferase/glycogen phosphorylase"/>
    <property type="match status" value="1"/>
</dbReference>
<proteinExistence type="predicted"/>
<dbReference type="OrthoDB" id="9781738at2"/>
<dbReference type="Gene3D" id="3.40.50.2000">
    <property type="entry name" value="Glycogen Phosphorylase B"/>
    <property type="match status" value="2"/>
</dbReference>
<feature type="domain" description="Glycosyltransferase subfamily 4-like N-terminal" evidence="1">
    <location>
        <begin position="34"/>
        <end position="189"/>
    </location>
</feature>
<dbReference type="AlphaFoldDB" id="A0A4Q9VHE3"/>
<evidence type="ECO:0000259" key="1">
    <source>
        <dbReference type="Pfam" id="PF13439"/>
    </source>
</evidence>
<dbReference type="GO" id="GO:0016757">
    <property type="term" value="F:glycosyltransferase activity"/>
    <property type="evidence" value="ECO:0007669"/>
    <property type="project" value="UniProtKB-ARBA"/>
</dbReference>
<reference evidence="2 3" key="1">
    <citation type="submission" date="2019-02" db="EMBL/GenBank/DDBJ databases">
        <title>Siculibacillus lacustris gen. nov., sp. nov., a new rosette-forming bacterium isolated from a freshwater crater lake (Lake St. Ana, Romania).</title>
        <authorList>
            <person name="Felfoldi T."/>
            <person name="Marton Z."/>
            <person name="Szabo A."/>
            <person name="Mentes A."/>
            <person name="Boka K."/>
            <person name="Marialigeti K."/>
            <person name="Mathe I."/>
            <person name="Koncz M."/>
            <person name="Schumann P."/>
            <person name="Toth E."/>
        </authorList>
    </citation>
    <scope>NUCLEOTIDE SEQUENCE [LARGE SCALE GENOMIC DNA]</scope>
    <source>
        <strain evidence="2 3">SA-279</strain>
    </source>
</reference>
<keyword evidence="2" id="KW-0808">Transferase</keyword>
<dbReference type="InterPro" id="IPR028098">
    <property type="entry name" value="Glyco_trans_4-like_N"/>
</dbReference>
<sequence length="389" mass="40947">MDCNPLIRFMRFGRSMSDRRPLEILMTTRAPGDGGAERVWATIARGLAARGDRVTLAVDRAGRGFAATDADVAVEVIGEHFGAGILHLARLLRHGRPQIALAATSGSCSKLAIAALLARSGTPLVLSYHGFEEYKTGKLAAAAYWGMPVLNRLSSRIVAVSDALKDELVGRWGAAPAKTRRIYNPVEMDFAGAAAGAGDLATRRPAILAVGRLSREKGMDDLVRAFARVARPDAHLTLLGDGPDRAALTALIGELGLGGRVEIVGWHEDPTAYYRAARLVVVPSRTEAFGMVVVEALAHGLPIVSTTCGGPAEILAGGRFGQLVGIGDVAAMAAAIETALDRPGDPAERIRRAEAFSAEIGIAGWSALIDEVVAERAERAARRLAAARG</sequence>
<keyword evidence="3" id="KW-1185">Reference proteome</keyword>
<organism evidence="2 3">
    <name type="scientific">Siculibacillus lacustris</name>
    <dbReference type="NCBI Taxonomy" id="1549641"/>
    <lineage>
        <taxon>Bacteria</taxon>
        <taxon>Pseudomonadati</taxon>
        <taxon>Pseudomonadota</taxon>
        <taxon>Alphaproteobacteria</taxon>
        <taxon>Hyphomicrobiales</taxon>
        <taxon>Ancalomicrobiaceae</taxon>
        <taxon>Siculibacillus</taxon>
    </lineage>
</organism>
<evidence type="ECO:0000313" key="2">
    <source>
        <dbReference type="EMBL" id="TBW34530.1"/>
    </source>
</evidence>